<gene>
    <name evidence="3" type="ORF">Afe05nite_29280</name>
</gene>
<dbReference type="AlphaFoldDB" id="A0A919MCU8"/>
<reference evidence="3" key="1">
    <citation type="submission" date="2021-01" db="EMBL/GenBank/DDBJ databases">
        <title>Whole genome shotgun sequence of Actinoplanes ferrugineus NBRC 15555.</title>
        <authorList>
            <person name="Komaki H."/>
            <person name="Tamura T."/>
        </authorList>
    </citation>
    <scope>NUCLEOTIDE SEQUENCE</scope>
    <source>
        <strain evidence="3">NBRC 15555</strain>
    </source>
</reference>
<evidence type="ECO:0000313" key="3">
    <source>
        <dbReference type="EMBL" id="GIE11088.1"/>
    </source>
</evidence>
<dbReference type="GO" id="GO:0003677">
    <property type="term" value="F:DNA binding"/>
    <property type="evidence" value="ECO:0007669"/>
    <property type="project" value="InterPro"/>
</dbReference>
<evidence type="ECO:0000313" key="4">
    <source>
        <dbReference type="Proteomes" id="UP000598174"/>
    </source>
</evidence>
<dbReference type="InterPro" id="IPR011067">
    <property type="entry name" value="Plasmid_toxin/cell-grow_inhib"/>
</dbReference>
<dbReference type="EMBL" id="BOMM01000022">
    <property type="protein sequence ID" value="GIE11088.1"/>
    <property type="molecule type" value="Genomic_DNA"/>
</dbReference>
<organism evidence="3 4">
    <name type="scientific">Paractinoplanes ferrugineus</name>
    <dbReference type="NCBI Taxonomy" id="113564"/>
    <lineage>
        <taxon>Bacteria</taxon>
        <taxon>Bacillati</taxon>
        <taxon>Actinomycetota</taxon>
        <taxon>Actinomycetes</taxon>
        <taxon>Micromonosporales</taxon>
        <taxon>Micromonosporaceae</taxon>
        <taxon>Paractinoplanes</taxon>
    </lineage>
</organism>
<dbReference type="Proteomes" id="UP000598174">
    <property type="component" value="Unassembled WGS sequence"/>
</dbReference>
<protein>
    <recommendedName>
        <fullName evidence="5">Type II toxin-antitoxin system PemK/MazF family toxin</fullName>
    </recommendedName>
</protein>
<dbReference type="SUPFAM" id="SSF50118">
    <property type="entry name" value="Cell growth inhibitor/plasmid maintenance toxic component"/>
    <property type="match status" value="1"/>
</dbReference>
<keyword evidence="2" id="KW-1277">Toxin-antitoxin system</keyword>
<dbReference type="Pfam" id="PF02452">
    <property type="entry name" value="PemK_toxin"/>
    <property type="match status" value="1"/>
</dbReference>
<proteinExistence type="inferred from homology"/>
<comment type="similarity">
    <text evidence="1">Belongs to the PemK/MazF family.</text>
</comment>
<dbReference type="Gene3D" id="2.30.30.110">
    <property type="match status" value="1"/>
</dbReference>
<keyword evidence="4" id="KW-1185">Reference proteome</keyword>
<accession>A0A919MCU8</accession>
<evidence type="ECO:0000256" key="2">
    <source>
        <dbReference type="ARBA" id="ARBA00022649"/>
    </source>
</evidence>
<evidence type="ECO:0008006" key="5">
    <source>
        <dbReference type="Google" id="ProtNLM"/>
    </source>
</evidence>
<name>A0A919MCU8_9ACTN</name>
<dbReference type="InterPro" id="IPR003477">
    <property type="entry name" value="PemK-like"/>
</dbReference>
<evidence type="ECO:0000256" key="1">
    <source>
        <dbReference type="ARBA" id="ARBA00007521"/>
    </source>
</evidence>
<sequence length="105" mass="11489">MVRRGQVWTWVRGAERHPVLVISNDEYNALPEVPVWALVIVPGLPQSTPFGVHMCSDDPLPGASVSIPGLVQILDRGSLTENHGYLAPGTLDSVEDALREFMELT</sequence>
<comment type="caution">
    <text evidence="3">The sequence shown here is derived from an EMBL/GenBank/DDBJ whole genome shotgun (WGS) entry which is preliminary data.</text>
</comment>